<evidence type="ECO:0000256" key="11">
    <source>
        <dbReference type="ARBA" id="ARBA00023136"/>
    </source>
</evidence>
<dbReference type="PROSITE" id="PS50919">
    <property type="entry name" value="MIR"/>
    <property type="match status" value="3"/>
</dbReference>
<evidence type="ECO:0000313" key="18">
    <source>
        <dbReference type="EMBL" id="KAF5364037.1"/>
    </source>
</evidence>
<feature type="transmembrane region" description="Helical" evidence="16">
    <location>
        <begin position="200"/>
        <end position="220"/>
    </location>
</feature>
<feature type="transmembrane region" description="Helical" evidence="16">
    <location>
        <begin position="648"/>
        <end position="667"/>
    </location>
</feature>
<dbReference type="Proteomes" id="UP000559027">
    <property type="component" value="Unassembled WGS sequence"/>
</dbReference>
<feature type="domain" description="MIR" evidence="17">
    <location>
        <begin position="340"/>
        <end position="394"/>
    </location>
</feature>
<keyword evidence="8" id="KW-0677">Repeat</keyword>
<gene>
    <name evidence="18" type="ORF">D9756_001007</name>
</gene>
<dbReference type="AlphaFoldDB" id="A0A8H5GFJ0"/>
<feature type="transmembrane region" description="Helical" evidence="16">
    <location>
        <begin position="116"/>
        <end position="134"/>
    </location>
</feature>
<accession>A0A8H5GFJ0</accession>
<feature type="compositionally biased region" description="Basic and acidic residues" evidence="15">
    <location>
        <begin position="911"/>
        <end position="923"/>
    </location>
</feature>
<dbReference type="EMBL" id="JAACJO010000001">
    <property type="protein sequence ID" value="KAF5364037.1"/>
    <property type="molecule type" value="Genomic_DNA"/>
</dbReference>
<keyword evidence="12" id="KW-0325">Glycoprotein</keyword>
<feature type="region of interest" description="Disordered" evidence="15">
    <location>
        <begin position="810"/>
        <end position="1011"/>
    </location>
</feature>
<dbReference type="InterPro" id="IPR032421">
    <property type="entry name" value="PMT_4TMC"/>
</dbReference>
<feature type="region of interest" description="Disordered" evidence="15">
    <location>
        <begin position="1"/>
        <end position="50"/>
    </location>
</feature>
<protein>
    <recommendedName>
        <fullName evidence="4">dolichyl-phosphate-mannose--protein mannosyltransferase</fullName>
        <ecNumber evidence="4">2.4.1.109</ecNumber>
    </recommendedName>
</protein>
<evidence type="ECO:0000256" key="9">
    <source>
        <dbReference type="ARBA" id="ARBA00022824"/>
    </source>
</evidence>
<feature type="transmembrane region" description="Helical" evidence="16">
    <location>
        <begin position="706"/>
        <end position="726"/>
    </location>
</feature>
<comment type="pathway">
    <text evidence="2">Protein modification; protein glycosylation.</text>
</comment>
<comment type="catalytic activity">
    <reaction evidence="13">
        <text>a di-trans,poly-cis-dolichyl beta-D-mannosyl phosphate + L-threonyl-[protein] = 3-O-(alpha-D-mannosyl)-L-threonyl-[protein] + a di-trans,poly-cis-dolichyl phosphate + H(+)</text>
        <dbReference type="Rhea" id="RHEA:53396"/>
        <dbReference type="Rhea" id="RHEA-COMP:11060"/>
        <dbReference type="Rhea" id="RHEA-COMP:13547"/>
        <dbReference type="Rhea" id="RHEA-COMP:19498"/>
        <dbReference type="Rhea" id="RHEA-COMP:19501"/>
        <dbReference type="ChEBI" id="CHEBI:15378"/>
        <dbReference type="ChEBI" id="CHEBI:30013"/>
        <dbReference type="ChEBI" id="CHEBI:57683"/>
        <dbReference type="ChEBI" id="CHEBI:58211"/>
        <dbReference type="ChEBI" id="CHEBI:137323"/>
        <dbReference type="EC" id="2.4.1.109"/>
    </reaction>
</comment>
<feature type="transmembrane region" description="Helical" evidence="16">
    <location>
        <begin position="608"/>
        <end position="627"/>
    </location>
</feature>
<feature type="region of interest" description="Disordered" evidence="15">
    <location>
        <begin position="780"/>
        <end position="799"/>
    </location>
</feature>
<dbReference type="PANTHER" id="PTHR10050:SF50">
    <property type="entry name" value="DOLICHYL-PHOSPHATE-MANNOSE--PROTEIN MANNOSYLTRANSFERASE 1-RELATED"/>
    <property type="match status" value="1"/>
</dbReference>
<dbReference type="SUPFAM" id="SSF82109">
    <property type="entry name" value="MIR domain"/>
    <property type="match status" value="1"/>
</dbReference>
<evidence type="ECO:0000259" key="17">
    <source>
        <dbReference type="PROSITE" id="PS50919"/>
    </source>
</evidence>
<evidence type="ECO:0000256" key="1">
    <source>
        <dbReference type="ARBA" id="ARBA00004477"/>
    </source>
</evidence>
<evidence type="ECO:0000256" key="7">
    <source>
        <dbReference type="ARBA" id="ARBA00022692"/>
    </source>
</evidence>
<evidence type="ECO:0000256" key="5">
    <source>
        <dbReference type="ARBA" id="ARBA00022676"/>
    </source>
</evidence>
<proteinExistence type="inferred from homology"/>
<evidence type="ECO:0000256" key="13">
    <source>
        <dbReference type="ARBA" id="ARBA00045085"/>
    </source>
</evidence>
<evidence type="ECO:0000256" key="16">
    <source>
        <dbReference type="SAM" id="Phobius"/>
    </source>
</evidence>
<dbReference type="InterPro" id="IPR036300">
    <property type="entry name" value="MIR_dom_sf"/>
</dbReference>
<keyword evidence="19" id="KW-1185">Reference proteome</keyword>
<evidence type="ECO:0000256" key="4">
    <source>
        <dbReference type="ARBA" id="ARBA00012839"/>
    </source>
</evidence>
<feature type="compositionally biased region" description="Basic and acidic residues" evidence="15">
    <location>
        <begin position="875"/>
        <end position="885"/>
    </location>
</feature>
<evidence type="ECO:0000256" key="6">
    <source>
        <dbReference type="ARBA" id="ARBA00022679"/>
    </source>
</evidence>
<feature type="transmembrane region" description="Helical" evidence="16">
    <location>
        <begin position="240"/>
        <end position="270"/>
    </location>
</feature>
<dbReference type="Pfam" id="PF02366">
    <property type="entry name" value="PMT"/>
    <property type="match status" value="1"/>
</dbReference>
<dbReference type="CDD" id="cd23283">
    <property type="entry name" value="beta-trefoil_MIR_PMT1-like"/>
    <property type="match status" value="1"/>
</dbReference>
<name>A0A8H5GFJ0_9AGAR</name>
<organism evidence="18 19">
    <name type="scientific">Leucocoprinus leucothites</name>
    <dbReference type="NCBI Taxonomy" id="201217"/>
    <lineage>
        <taxon>Eukaryota</taxon>
        <taxon>Fungi</taxon>
        <taxon>Dikarya</taxon>
        <taxon>Basidiomycota</taxon>
        <taxon>Agaricomycotina</taxon>
        <taxon>Agaricomycetes</taxon>
        <taxon>Agaricomycetidae</taxon>
        <taxon>Agaricales</taxon>
        <taxon>Agaricineae</taxon>
        <taxon>Agaricaceae</taxon>
        <taxon>Leucocoprinus</taxon>
    </lineage>
</organism>
<dbReference type="EC" id="2.4.1.109" evidence="4"/>
<feature type="compositionally biased region" description="Basic and acidic residues" evidence="15">
    <location>
        <begin position="28"/>
        <end position="39"/>
    </location>
</feature>
<evidence type="ECO:0000256" key="14">
    <source>
        <dbReference type="ARBA" id="ARBA00045102"/>
    </source>
</evidence>
<reference evidence="18 19" key="1">
    <citation type="journal article" date="2020" name="ISME J.">
        <title>Uncovering the hidden diversity of litter-decomposition mechanisms in mushroom-forming fungi.</title>
        <authorList>
            <person name="Floudas D."/>
            <person name="Bentzer J."/>
            <person name="Ahren D."/>
            <person name="Johansson T."/>
            <person name="Persson P."/>
            <person name="Tunlid A."/>
        </authorList>
    </citation>
    <scope>NUCLEOTIDE SEQUENCE [LARGE SCALE GENOMIC DNA]</scope>
    <source>
        <strain evidence="18 19">CBS 146.42</strain>
    </source>
</reference>
<feature type="transmembrane region" description="Helical" evidence="16">
    <location>
        <begin position="291"/>
        <end position="313"/>
    </location>
</feature>
<evidence type="ECO:0000256" key="10">
    <source>
        <dbReference type="ARBA" id="ARBA00022989"/>
    </source>
</evidence>
<dbReference type="InterPro" id="IPR016093">
    <property type="entry name" value="MIR_motif"/>
</dbReference>
<dbReference type="UniPathway" id="UPA00378"/>
<evidence type="ECO:0000313" key="19">
    <source>
        <dbReference type="Proteomes" id="UP000559027"/>
    </source>
</evidence>
<keyword evidence="5" id="KW-0328">Glycosyltransferase</keyword>
<feature type="domain" description="MIR" evidence="17">
    <location>
        <begin position="478"/>
        <end position="534"/>
    </location>
</feature>
<dbReference type="GO" id="GO:0004169">
    <property type="term" value="F:dolichyl-phosphate-mannose-protein mannosyltransferase activity"/>
    <property type="evidence" value="ECO:0007669"/>
    <property type="project" value="UniProtKB-EC"/>
</dbReference>
<dbReference type="InterPro" id="IPR027005">
    <property type="entry name" value="PMT-like"/>
</dbReference>
<dbReference type="GO" id="GO:0005789">
    <property type="term" value="C:endoplasmic reticulum membrane"/>
    <property type="evidence" value="ECO:0007669"/>
    <property type="project" value="UniProtKB-SubCell"/>
</dbReference>
<keyword evidence="7 16" id="KW-0812">Transmembrane</keyword>
<keyword evidence="11 16" id="KW-0472">Membrane</keyword>
<feature type="transmembrane region" description="Helical" evidence="16">
    <location>
        <begin position="673"/>
        <end position="694"/>
    </location>
</feature>
<evidence type="ECO:0000256" key="15">
    <source>
        <dbReference type="SAM" id="MobiDB-lite"/>
    </source>
</evidence>
<evidence type="ECO:0000256" key="8">
    <source>
        <dbReference type="ARBA" id="ARBA00022737"/>
    </source>
</evidence>
<dbReference type="SMART" id="SM00472">
    <property type="entry name" value="MIR"/>
    <property type="match status" value="3"/>
</dbReference>
<keyword evidence="10 16" id="KW-1133">Transmembrane helix</keyword>
<sequence>MSAHVRVRRPASPPPGIAYAGQQRFPHPRQDHDADEKRAAASKGFGPGRTKHFPSGGLNLTQGEIKLLFLIVLVACGVRLFRLSKPNSVVFDEVHFGKFASKYIKTQYFVDVHPPLAKLLITLAGFIFGYNGHFDFKDIGKIYEHVPYVAMRMVPAMLGVATVPLAYLTLRALDCRATTALLASLFITFENGLVTQSRHILLDSPLIFFTALTVFLWVGFCNEDKHEPFTTNWWTWLALSGLSLGAVVSCKWVGLFTIATVGVSTLWQLWNLLGDLRITPSLFIRHFTARAICLIVIPIVFYMFMFQIHFLILENSGDGDGFMSSEFQHTLGGRGMADTFADVALGSQVSIRHVNTQGGYLHSHPHAYPGGSHQQQITLYPHRDMNNDWRIMNATLDGYPEFDYENESLHYIHPHMRIKLLHIATSKHLHSHDIRPPVSDVDFQNEVSGYGAPGFVGDANDDWIVELAEGDTRDIESFKRLRTLRTKFRLRHMLTGCYLFSHKVKLPEWGYEQQEVTCNKNAVKENSLWYIETSEHPQLPPDAPKVNYKLPGFFSKFFELQKVMWNTNAGLTDRHAFDSRPDSWPRLRRGINFWVKDHKQIYLMGNPMIWWSSTLAVGLYALVRGLLILRQKRGFRDFDNTKVVKYDALCGFLFIGWSLHYFPFFLMARQLFLHHYFPALYFAILLYCAVFDLVTSTLRPRVRLQVAGVLVILAIWNFQHFAPLVYGTEWTRPKCENARWLKSWDFSCVDFYNDYSEYASPSIIPTKDFGVGTSPALAVPGNGNEGPVAGGRGGPGALQVDPKVAQANVQQNGNSNHGKHQGQAAAPVDNANDQPPVNVDEDVNTTIDPGRPEPGRDVFAKVEDEVKSDTLAVRPPEKEGKDKEISSVNVPVTATIVGEGKGDGTEVSAVTEKKGGKEEKNDDQATVARGLNGGTGTGSGTTTQKKVETKPEDGDGAEAQPPAGDVKPQTEKQPEEGQQGQGLEIPMGPHDEAGEAREKAAEELFGDDSDE</sequence>
<dbReference type="Pfam" id="PF02815">
    <property type="entry name" value="MIR"/>
    <property type="match status" value="1"/>
</dbReference>
<comment type="caution">
    <text evidence="18">The sequence shown here is derived from an EMBL/GenBank/DDBJ whole genome shotgun (WGS) entry which is preliminary data.</text>
</comment>
<comment type="catalytic activity">
    <reaction evidence="14">
        <text>a di-trans,poly-cis-dolichyl beta-D-mannosyl phosphate + L-seryl-[protein] = 3-O-(alpha-D-mannosyl)-L-seryl-[protein] + a di-trans,poly-cis-dolichyl phosphate + H(+)</text>
        <dbReference type="Rhea" id="RHEA:17377"/>
        <dbReference type="Rhea" id="RHEA-COMP:9863"/>
        <dbReference type="Rhea" id="RHEA-COMP:13546"/>
        <dbReference type="Rhea" id="RHEA-COMP:19498"/>
        <dbReference type="Rhea" id="RHEA-COMP:19501"/>
        <dbReference type="ChEBI" id="CHEBI:15378"/>
        <dbReference type="ChEBI" id="CHEBI:29999"/>
        <dbReference type="ChEBI" id="CHEBI:57683"/>
        <dbReference type="ChEBI" id="CHEBI:58211"/>
        <dbReference type="ChEBI" id="CHEBI:137321"/>
        <dbReference type="EC" id="2.4.1.109"/>
    </reaction>
</comment>
<dbReference type="Pfam" id="PF16192">
    <property type="entry name" value="PMT_4TMC"/>
    <property type="match status" value="1"/>
</dbReference>
<evidence type="ECO:0000256" key="12">
    <source>
        <dbReference type="ARBA" id="ARBA00023180"/>
    </source>
</evidence>
<dbReference type="OrthoDB" id="292747at2759"/>
<dbReference type="InterPro" id="IPR003342">
    <property type="entry name" value="ArnT-like_N"/>
</dbReference>
<keyword evidence="6" id="KW-0808">Transferase</keyword>
<dbReference type="PANTHER" id="PTHR10050">
    <property type="entry name" value="DOLICHYL-PHOSPHATE-MANNOSE--PROTEIN MANNOSYLTRANSFERASE"/>
    <property type="match status" value="1"/>
</dbReference>
<feature type="compositionally biased region" description="Basic and acidic residues" evidence="15">
    <location>
        <begin position="989"/>
        <end position="1002"/>
    </location>
</feature>
<evidence type="ECO:0000256" key="3">
    <source>
        <dbReference type="ARBA" id="ARBA00007222"/>
    </source>
</evidence>
<feature type="domain" description="MIR" evidence="17">
    <location>
        <begin position="406"/>
        <end position="468"/>
    </location>
</feature>
<comment type="similarity">
    <text evidence="3">Belongs to the glycosyltransferase 39 family.</text>
</comment>
<comment type="subcellular location">
    <subcellularLocation>
        <location evidence="1">Endoplasmic reticulum membrane</location>
        <topology evidence="1">Multi-pass membrane protein</topology>
    </subcellularLocation>
</comment>
<keyword evidence="9" id="KW-0256">Endoplasmic reticulum</keyword>
<dbReference type="Gene3D" id="2.80.10.50">
    <property type="match status" value="1"/>
</dbReference>
<feature type="transmembrane region" description="Helical" evidence="16">
    <location>
        <begin position="146"/>
        <end position="170"/>
    </location>
</feature>
<feature type="compositionally biased region" description="Basic and acidic residues" evidence="15">
    <location>
        <begin position="850"/>
        <end position="868"/>
    </location>
</feature>
<evidence type="ECO:0000256" key="2">
    <source>
        <dbReference type="ARBA" id="ARBA00004922"/>
    </source>
</evidence>